<gene>
    <name evidence="1" type="ORF">FJQ54_01370</name>
</gene>
<dbReference type="OrthoDB" id="1431610at2"/>
<dbReference type="Proteomes" id="UP000319897">
    <property type="component" value="Unassembled WGS sequence"/>
</dbReference>
<evidence type="ECO:0000313" key="1">
    <source>
        <dbReference type="EMBL" id="TPE64456.1"/>
    </source>
</evidence>
<proteinExistence type="predicted"/>
<keyword evidence="2" id="KW-1185">Reference proteome</keyword>
<evidence type="ECO:0000313" key="2">
    <source>
        <dbReference type="Proteomes" id="UP000319897"/>
    </source>
</evidence>
<organism evidence="1 2">
    <name type="scientific">Sandaracinobacter neustonicus</name>
    <dbReference type="NCBI Taxonomy" id="1715348"/>
    <lineage>
        <taxon>Bacteria</taxon>
        <taxon>Pseudomonadati</taxon>
        <taxon>Pseudomonadota</taxon>
        <taxon>Alphaproteobacteria</taxon>
        <taxon>Sphingomonadales</taxon>
        <taxon>Sphingosinicellaceae</taxon>
        <taxon>Sandaracinobacter</taxon>
    </lineage>
</organism>
<protein>
    <submittedName>
        <fullName evidence="1">Uncharacterized protein</fullName>
    </submittedName>
</protein>
<sequence length="173" mass="19227">MISAANSPPLVASFVEPMLGSTAWGVKQGHGSLLTFEFGPPKLEINEQISRSRRFAYVRGQWHLWIYCCHWKIIQGGEQLAWSEDDEKTIARATAMLNGQNLIEINVGPDDGRSMFSFDLGGYLETWPYAGDATEEQWMIYNETDVLSLNASGLFALNPSDASADMVCWGVSK</sequence>
<comment type="caution">
    <text evidence="1">The sequence shown here is derived from an EMBL/GenBank/DDBJ whole genome shotgun (WGS) entry which is preliminary data.</text>
</comment>
<accession>A0A501XV31</accession>
<dbReference type="AlphaFoldDB" id="A0A501XV31"/>
<dbReference type="EMBL" id="VFSU01000010">
    <property type="protein sequence ID" value="TPE64456.1"/>
    <property type="molecule type" value="Genomic_DNA"/>
</dbReference>
<dbReference type="RefSeq" id="WP_140926493.1">
    <property type="nucleotide sequence ID" value="NZ_VFSU01000010.1"/>
</dbReference>
<reference evidence="1 2" key="1">
    <citation type="submission" date="2019-06" db="EMBL/GenBank/DDBJ databases">
        <authorList>
            <person name="Lee I."/>
            <person name="Jang G.I."/>
            <person name="Hwang C.Y."/>
        </authorList>
    </citation>
    <scope>NUCLEOTIDE SEQUENCE [LARGE SCALE GENOMIC DNA]</scope>
    <source>
        <strain evidence="1 2">PAMC 28131</strain>
    </source>
</reference>
<name>A0A501XV31_9SPHN</name>